<dbReference type="EMBL" id="CAJVPW010008804">
    <property type="protein sequence ID" value="CAG8597358.1"/>
    <property type="molecule type" value="Genomic_DNA"/>
</dbReference>
<sequence>EIEKAYSDANIVLKINPNCPIALHTRGTINKLKGKYDDTYLDFKKSLDIKPDFGVAKLNCLLVKRNIDGHIESMGTIRFICFNEIHDRMEVALKYLRASKGYSINIINEVIPFEITRSDDYILDYYGLTKHLEPQKIYLVMEYAEGGNLSDSLSKSYKDIS</sequence>
<name>A0ACA9MTG8_9GLOM</name>
<evidence type="ECO:0000313" key="2">
    <source>
        <dbReference type="Proteomes" id="UP000789366"/>
    </source>
</evidence>
<organism evidence="1 2">
    <name type="scientific">Cetraspora pellucida</name>
    <dbReference type="NCBI Taxonomy" id="1433469"/>
    <lineage>
        <taxon>Eukaryota</taxon>
        <taxon>Fungi</taxon>
        <taxon>Fungi incertae sedis</taxon>
        <taxon>Mucoromycota</taxon>
        <taxon>Glomeromycotina</taxon>
        <taxon>Glomeromycetes</taxon>
        <taxon>Diversisporales</taxon>
        <taxon>Gigasporaceae</taxon>
        <taxon>Cetraspora</taxon>
    </lineage>
</organism>
<proteinExistence type="predicted"/>
<keyword evidence="2" id="KW-1185">Reference proteome</keyword>
<comment type="caution">
    <text evidence="1">The sequence shown here is derived from an EMBL/GenBank/DDBJ whole genome shotgun (WGS) entry which is preliminary data.</text>
</comment>
<feature type="non-terminal residue" evidence="1">
    <location>
        <position position="1"/>
    </location>
</feature>
<gene>
    <name evidence="1" type="ORF">SPELUC_LOCUS6979</name>
</gene>
<evidence type="ECO:0000313" key="1">
    <source>
        <dbReference type="EMBL" id="CAG8597358.1"/>
    </source>
</evidence>
<accession>A0ACA9MTG8</accession>
<reference evidence="1" key="1">
    <citation type="submission" date="2021-06" db="EMBL/GenBank/DDBJ databases">
        <authorList>
            <person name="Kallberg Y."/>
            <person name="Tangrot J."/>
            <person name="Rosling A."/>
        </authorList>
    </citation>
    <scope>NUCLEOTIDE SEQUENCE</scope>
    <source>
        <strain evidence="1">28 12/20/2015</strain>
    </source>
</reference>
<protein>
    <submittedName>
        <fullName evidence="1">14296_t:CDS:1</fullName>
    </submittedName>
</protein>
<dbReference type="Proteomes" id="UP000789366">
    <property type="component" value="Unassembled WGS sequence"/>
</dbReference>